<feature type="compositionally biased region" description="Acidic residues" evidence="5">
    <location>
        <begin position="460"/>
        <end position="484"/>
    </location>
</feature>
<evidence type="ECO:0000256" key="2">
    <source>
        <dbReference type="ARBA" id="ARBA00022741"/>
    </source>
</evidence>
<accession>A0ABD2NG81</accession>
<dbReference type="InterPro" id="IPR027417">
    <property type="entry name" value="P-loop_NTPase"/>
</dbReference>
<dbReference type="InterPro" id="IPR047499">
    <property type="entry name" value="DD_AK7"/>
</dbReference>
<feature type="compositionally biased region" description="Basic and acidic residues" evidence="5">
    <location>
        <begin position="74"/>
        <end position="83"/>
    </location>
</feature>
<dbReference type="Pfam" id="PF05186">
    <property type="entry name" value="Dpy-30"/>
    <property type="match status" value="1"/>
</dbReference>
<dbReference type="PANTHER" id="PTHR23359">
    <property type="entry name" value="NUCLEOTIDE KINASE"/>
    <property type="match status" value="1"/>
</dbReference>
<dbReference type="Gene3D" id="3.40.50.300">
    <property type="entry name" value="P-loop containing nucleotide triphosphate hydrolases"/>
    <property type="match status" value="1"/>
</dbReference>
<dbReference type="GO" id="GO:0016301">
    <property type="term" value="F:kinase activity"/>
    <property type="evidence" value="ECO:0007669"/>
    <property type="project" value="UniProtKB-KW"/>
</dbReference>
<dbReference type="CDD" id="cd22967">
    <property type="entry name" value="DD_AK7"/>
    <property type="match status" value="1"/>
</dbReference>
<keyword evidence="4" id="KW-0175">Coiled coil</keyword>
<feature type="region of interest" description="Disordered" evidence="5">
    <location>
        <begin position="59"/>
        <end position="83"/>
    </location>
</feature>
<name>A0ABD2NG81_9CUCU</name>
<dbReference type="InterPro" id="IPR007858">
    <property type="entry name" value="Dpy-30_motif"/>
</dbReference>
<dbReference type="Gene3D" id="1.20.890.10">
    <property type="entry name" value="cAMP-dependent protein kinase regulatory subunit, dimerization-anchoring domain"/>
    <property type="match status" value="1"/>
</dbReference>
<evidence type="ECO:0008006" key="8">
    <source>
        <dbReference type="Google" id="ProtNLM"/>
    </source>
</evidence>
<evidence type="ECO:0000313" key="7">
    <source>
        <dbReference type="Proteomes" id="UP001516400"/>
    </source>
</evidence>
<evidence type="ECO:0000256" key="4">
    <source>
        <dbReference type="SAM" id="Coils"/>
    </source>
</evidence>
<comment type="caution">
    <text evidence="6">The sequence shown here is derived from an EMBL/GenBank/DDBJ whole genome shotgun (WGS) entry which is preliminary data.</text>
</comment>
<evidence type="ECO:0000256" key="3">
    <source>
        <dbReference type="ARBA" id="ARBA00022777"/>
    </source>
</evidence>
<evidence type="ECO:0000256" key="1">
    <source>
        <dbReference type="ARBA" id="ARBA00022679"/>
    </source>
</evidence>
<dbReference type="SUPFAM" id="SSF51735">
    <property type="entry name" value="NAD(P)-binding Rossmann-fold domains"/>
    <property type="match status" value="1"/>
</dbReference>
<dbReference type="EMBL" id="JABFTP020000103">
    <property type="protein sequence ID" value="KAL3277400.1"/>
    <property type="molecule type" value="Genomic_DNA"/>
</dbReference>
<keyword evidence="2" id="KW-0547">Nucleotide-binding</keyword>
<sequence length="811" mass="93930">MSISEEELVRNVVSANDIERSEEGINSFVPYRIFMNDVDTFNAKYIASYLADQYYGEEKKEEEIEDAPMEDEGAEAHEGISKTDIQDERNKYEIIGTLSSIISKKSEDIMYVIDENTNKFQEEINNCGIIIYDITRNSTEIPKAIETLNYLVKQLNELKKIGPKTYKNHPRNQIFILISTVMTWARTKSTLMEEPGPFTDAYYRKRKAHLEYKDHQKCEREILSLGKKHSKKLKTFVLASGFTYGYEEEDLDFLFKLAWSNEQHLPIFRNGTNRVPLIHISDLAKIIANLIMKPPSKSYIIAVEPVSSKLKKIVKAISKSLGKGYVKEVQTLEEALKFQGITENNFEKFTVNLNMDPAFILESLPIEWQYETGFLENISRIVEELKESRELAPIKIMIHGPPGSGKSRLAKRICDHYGLHYVSVKTLIEETLQGLRDNITEEKNRIKAKQEKERQKLMAAEDDEEVLGDEEDEEEIEEEEETVDIEEWEEQIRDIQTILSDKQNNRLPDEQVNHLLTTFLGSNICQNQGFVLDGYPKTIDQAQELFGVLEDEEEEEKEGEGGEDDEDQIASIANSKIMPQFLFSLQAPDDFLYKRIKKQQEKDIEGTHYTEEHMKRRLESFRELNTEDDTVLNFFDEMEVHPILLDATKDRTENMDIIFGLVRQILGSPISFGMSLEERMETLNLEEGKFKQEIENVEAQKKVKEEKALENYRAKMLNWTETLEKIQMENEKVLIAESEPLRNYLMEFIFPTLTKALIEVVKIKPDDPVDFVAEYLFKINPEGKLFDPTFSAKGEELLEICKDAIDSINAM</sequence>
<keyword evidence="1" id="KW-0808">Transferase</keyword>
<protein>
    <recommendedName>
        <fullName evidence="8">Adenylate kinase 7</fullName>
    </recommendedName>
</protein>
<keyword evidence="7" id="KW-1185">Reference proteome</keyword>
<dbReference type="SUPFAM" id="SSF52540">
    <property type="entry name" value="P-loop containing nucleoside triphosphate hydrolases"/>
    <property type="match status" value="1"/>
</dbReference>
<dbReference type="InterPro" id="IPR036291">
    <property type="entry name" value="NAD(P)-bd_dom_sf"/>
</dbReference>
<dbReference type="GO" id="GO:0000166">
    <property type="term" value="F:nucleotide binding"/>
    <property type="evidence" value="ECO:0007669"/>
    <property type="project" value="UniProtKB-KW"/>
</dbReference>
<feature type="region of interest" description="Disordered" evidence="5">
    <location>
        <begin position="449"/>
        <end position="484"/>
    </location>
</feature>
<feature type="coiled-coil region" evidence="4">
    <location>
        <begin position="680"/>
        <end position="729"/>
    </location>
</feature>
<keyword evidence="3" id="KW-0418">Kinase</keyword>
<dbReference type="InterPro" id="IPR000850">
    <property type="entry name" value="Adenylat/UMP-CMP_kin"/>
</dbReference>
<reference evidence="6 7" key="1">
    <citation type="journal article" date="2021" name="BMC Biol.">
        <title>Horizontally acquired antibacterial genes associated with adaptive radiation of ladybird beetles.</title>
        <authorList>
            <person name="Li H.S."/>
            <person name="Tang X.F."/>
            <person name="Huang Y.H."/>
            <person name="Xu Z.Y."/>
            <person name="Chen M.L."/>
            <person name="Du X.Y."/>
            <person name="Qiu B.Y."/>
            <person name="Chen P.T."/>
            <person name="Zhang W."/>
            <person name="Slipinski A."/>
            <person name="Escalona H.E."/>
            <person name="Waterhouse R.M."/>
            <person name="Zwick A."/>
            <person name="Pang H."/>
        </authorList>
    </citation>
    <scope>NUCLEOTIDE SEQUENCE [LARGE SCALE GENOMIC DNA]</scope>
    <source>
        <strain evidence="6">SYSU2018</strain>
    </source>
</reference>
<dbReference type="Proteomes" id="UP001516400">
    <property type="component" value="Unassembled WGS sequence"/>
</dbReference>
<dbReference type="Gene3D" id="3.40.50.720">
    <property type="entry name" value="NAD(P)-binding Rossmann-like Domain"/>
    <property type="match status" value="1"/>
</dbReference>
<dbReference type="AlphaFoldDB" id="A0ABD2NG81"/>
<gene>
    <name evidence="6" type="ORF">HHI36_012749</name>
</gene>
<evidence type="ECO:0000313" key="6">
    <source>
        <dbReference type="EMBL" id="KAL3277400.1"/>
    </source>
</evidence>
<organism evidence="6 7">
    <name type="scientific">Cryptolaemus montrouzieri</name>
    <dbReference type="NCBI Taxonomy" id="559131"/>
    <lineage>
        <taxon>Eukaryota</taxon>
        <taxon>Metazoa</taxon>
        <taxon>Ecdysozoa</taxon>
        <taxon>Arthropoda</taxon>
        <taxon>Hexapoda</taxon>
        <taxon>Insecta</taxon>
        <taxon>Pterygota</taxon>
        <taxon>Neoptera</taxon>
        <taxon>Endopterygota</taxon>
        <taxon>Coleoptera</taxon>
        <taxon>Polyphaga</taxon>
        <taxon>Cucujiformia</taxon>
        <taxon>Coccinelloidea</taxon>
        <taxon>Coccinellidae</taxon>
        <taxon>Scymninae</taxon>
        <taxon>Scymnini</taxon>
        <taxon>Cryptolaemus</taxon>
    </lineage>
</organism>
<proteinExistence type="predicted"/>
<evidence type="ECO:0000256" key="5">
    <source>
        <dbReference type="SAM" id="MobiDB-lite"/>
    </source>
</evidence>
<feature type="compositionally biased region" description="Acidic residues" evidence="5">
    <location>
        <begin position="63"/>
        <end position="73"/>
    </location>
</feature>